<organism evidence="1 2">
    <name type="scientific">Gymnopus androsaceus JB14</name>
    <dbReference type="NCBI Taxonomy" id="1447944"/>
    <lineage>
        <taxon>Eukaryota</taxon>
        <taxon>Fungi</taxon>
        <taxon>Dikarya</taxon>
        <taxon>Basidiomycota</taxon>
        <taxon>Agaricomycotina</taxon>
        <taxon>Agaricomycetes</taxon>
        <taxon>Agaricomycetidae</taxon>
        <taxon>Agaricales</taxon>
        <taxon>Marasmiineae</taxon>
        <taxon>Omphalotaceae</taxon>
        <taxon>Gymnopus</taxon>
    </lineage>
</organism>
<dbReference type="AlphaFoldDB" id="A0A6A4GXI0"/>
<name>A0A6A4GXI0_9AGAR</name>
<reference evidence="1" key="1">
    <citation type="journal article" date="2019" name="Environ. Microbiol.">
        <title>Fungal ecological strategies reflected in gene transcription - a case study of two litter decomposers.</title>
        <authorList>
            <person name="Barbi F."/>
            <person name="Kohler A."/>
            <person name="Barry K."/>
            <person name="Baskaran P."/>
            <person name="Daum C."/>
            <person name="Fauchery L."/>
            <person name="Ihrmark K."/>
            <person name="Kuo A."/>
            <person name="LaButti K."/>
            <person name="Lipzen A."/>
            <person name="Morin E."/>
            <person name="Grigoriev I.V."/>
            <person name="Henrissat B."/>
            <person name="Lindahl B."/>
            <person name="Martin F."/>
        </authorList>
    </citation>
    <scope>NUCLEOTIDE SEQUENCE</scope>
    <source>
        <strain evidence="1">JB14</strain>
    </source>
</reference>
<dbReference type="Proteomes" id="UP000799118">
    <property type="component" value="Unassembled WGS sequence"/>
</dbReference>
<evidence type="ECO:0000313" key="1">
    <source>
        <dbReference type="EMBL" id="KAE9390471.1"/>
    </source>
</evidence>
<sequence>MNANYIVFDSMTQITGFFSAMVVIYNQLTSILPNTTTHCIKKHPSVESINKFGSGSGVHVTVQRVVVSDDSKEGGTTSDYRDDLEMNNYDQKRSFEDVPVSEGYGWGSTTKGKAPQNGAFGASEFGVGEIETLHFDAPPPAFNESQQGSSRLFSAGPPIGSGDKSLVGGMIV</sequence>
<dbReference type="EMBL" id="ML769656">
    <property type="protein sequence ID" value="KAE9390471.1"/>
    <property type="molecule type" value="Genomic_DNA"/>
</dbReference>
<accession>A0A6A4GXI0</accession>
<gene>
    <name evidence="1" type="ORF">BT96DRAFT_342512</name>
</gene>
<dbReference type="OrthoDB" id="3124916at2759"/>
<keyword evidence="2" id="KW-1185">Reference proteome</keyword>
<evidence type="ECO:0000313" key="2">
    <source>
        <dbReference type="Proteomes" id="UP000799118"/>
    </source>
</evidence>
<protein>
    <submittedName>
        <fullName evidence="1">Uncharacterized protein</fullName>
    </submittedName>
</protein>
<proteinExistence type="predicted"/>